<gene>
    <name evidence="6" type="ORF">EOW65_19540</name>
</gene>
<evidence type="ECO:0000256" key="3">
    <source>
        <dbReference type="ARBA" id="ARBA00023163"/>
    </source>
</evidence>
<organism evidence="6 7">
    <name type="scientific">Paenirhodobacter ferrireducens</name>
    <dbReference type="NCBI Taxonomy" id="1215032"/>
    <lineage>
        <taxon>Bacteria</taxon>
        <taxon>Pseudomonadati</taxon>
        <taxon>Pseudomonadota</taxon>
        <taxon>Alphaproteobacteria</taxon>
        <taxon>Rhodobacterales</taxon>
        <taxon>Rhodobacter group</taxon>
        <taxon>Paenirhodobacter</taxon>
    </lineage>
</organism>
<evidence type="ECO:0000256" key="1">
    <source>
        <dbReference type="ARBA" id="ARBA00023015"/>
    </source>
</evidence>
<dbReference type="AlphaFoldDB" id="A0A443L478"/>
<keyword evidence="2 4" id="KW-0238">DNA-binding</keyword>
<proteinExistence type="predicted"/>
<feature type="domain" description="HTH tetR-type" evidence="5">
    <location>
        <begin position="17"/>
        <end position="77"/>
    </location>
</feature>
<keyword evidence="3" id="KW-0804">Transcription</keyword>
<dbReference type="GO" id="GO:0003700">
    <property type="term" value="F:DNA-binding transcription factor activity"/>
    <property type="evidence" value="ECO:0007669"/>
    <property type="project" value="TreeGrafter"/>
</dbReference>
<reference evidence="6 7" key="1">
    <citation type="submission" date="2019-01" db="EMBL/GenBank/DDBJ databases">
        <title>Sinorhodobacter populi sp. nov. isolated from the symptomatic bark tissue of Populus euramericana canker.</title>
        <authorList>
            <person name="Xu G."/>
        </authorList>
    </citation>
    <scope>NUCLEOTIDE SEQUENCE [LARGE SCALE GENOMIC DNA]</scope>
    <source>
        <strain evidence="6 7">CCTCC AB2012026</strain>
    </source>
</reference>
<keyword evidence="7" id="KW-1185">Reference proteome</keyword>
<dbReference type="PANTHER" id="PTHR30055:SF234">
    <property type="entry name" value="HTH-TYPE TRANSCRIPTIONAL REGULATOR BETI"/>
    <property type="match status" value="1"/>
</dbReference>
<sequence length="219" mass="24041">MPTETTTPRQRFEALDEQTQARWLVPAEAEFCEHGFEKASLNRIIARAGESKGRTYHYFADKGALFCATLERRVRQCDFLDQVSEAASAPNATGYWLELGALCARLTKMLQGDDRLASLLRTLHRESAAQQSFAEPLAAIRGAIDDLLVAGQSIGAVRDDLPITLLTEVALNLIATVDRWFALNGSTLSEDAEAALSQRAFLLLMAPLLPSQFTEGISL</sequence>
<dbReference type="GO" id="GO:0000976">
    <property type="term" value="F:transcription cis-regulatory region binding"/>
    <property type="evidence" value="ECO:0007669"/>
    <property type="project" value="TreeGrafter"/>
</dbReference>
<dbReference type="PANTHER" id="PTHR30055">
    <property type="entry name" value="HTH-TYPE TRANSCRIPTIONAL REGULATOR RUTR"/>
    <property type="match status" value="1"/>
</dbReference>
<protein>
    <submittedName>
        <fullName evidence="6">TetR/AcrR family transcriptional regulator</fullName>
    </submittedName>
</protein>
<feature type="DNA-binding region" description="H-T-H motif" evidence="4">
    <location>
        <begin position="40"/>
        <end position="59"/>
    </location>
</feature>
<accession>A0A443L478</accession>
<evidence type="ECO:0000313" key="6">
    <source>
        <dbReference type="EMBL" id="RWR44012.1"/>
    </source>
</evidence>
<dbReference type="RefSeq" id="WP_128152312.1">
    <property type="nucleotide sequence ID" value="NZ_SAVB01000039.1"/>
</dbReference>
<dbReference type="EMBL" id="SAVB01000039">
    <property type="protein sequence ID" value="RWR44012.1"/>
    <property type="molecule type" value="Genomic_DNA"/>
</dbReference>
<dbReference type="SUPFAM" id="SSF46689">
    <property type="entry name" value="Homeodomain-like"/>
    <property type="match status" value="1"/>
</dbReference>
<dbReference type="InterPro" id="IPR001647">
    <property type="entry name" value="HTH_TetR"/>
</dbReference>
<dbReference type="Gene3D" id="1.10.357.10">
    <property type="entry name" value="Tetracycline Repressor, domain 2"/>
    <property type="match status" value="1"/>
</dbReference>
<dbReference type="InterPro" id="IPR050109">
    <property type="entry name" value="HTH-type_TetR-like_transc_reg"/>
</dbReference>
<evidence type="ECO:0000256" key="2">
    <source>
        <dbReference type="ARBA" id="ARBA00023125"/>
    </source>
</evidence>
<dbReference type="Proteomes" id="UP000286594">
    <property type="component" value="Unassembled WGS sequence"/>
</dbReference>
<name>A0A443L478_9RHOB</name>
<dbReference type="InterPro" id="IPR009057">
    <property type="entry name" value="Homeodomain-like_sf"/>
</dbReference>
<evidence type="ECO:0000313" key="7">
    <source>
        <dbReference type="Proteomes" id="UP000286594"/>
    </source>
</evidence>
<dbReference type="InterPro" id="IPR036271">
    <property type="entry name" value="Tet_transcr_reg_TetR-rel_C_sf"/>
</dbReference>
<comment type="caution">
    <text evidence="6">The sequence shown here is derived from an EMBL/GenBank/DDBJ whole genome shotgun (WGS) entry which is preliminary data.</text>
</comment>
<evidence type="ECO:0000256" key="4">
    <source>
        <dbReference type="PROSITE-ProRule" id="PRU00335"/>
    </source>
</evidence>
<evidence type="ECO:0000259" key="5">
    <source>
        <dbReference type="PROSITE" id="PS50977"/>
    </source>
</evidence>
<dbReference type="PROSITE" id="PS50977">
    <property type="entry name" value="HTH_TETR_2"/>
    <property type="match status" value="1"/>
</dbReference>
<dbReference type="OrthoDB" id="8478851at2"/>
<keyword evidence="1" id="KW-0805">Transcription regulation</keyword>
<dbReference type="SUPFAM" id="SSF48498">
    <property type="entry name" value="Tetracyclin repressor-like, C-terminal domain"/>
    <property type="match status" value="1"/>
</dbReference>
<dbReference type="Pfam" id="PF00440">
    <property type="entry name" value="TetR_N"/>
    <property type="match status" value="1"/>
</dbReference>